<protein>
    <submittedName>
        <fullName evidence="2">Horma domain-containing protein</fullName>
    </submittedName>
</protein>
<dbReference type="PANTHER" id="PTHR48225">
    <property type="entry name" value="HORMA DOMAIN-CONTAINING PROTEIN 1"/>
    <property type="match status" value="1"/>
</dbReference>
<sequence>MDVQETPNTDEDYMYMKALYHALPMDYVTAPKLQTKLAGEAKQTTVRKLIDRMAQDGFLEDVNSRRLGKRVVHSELANKKLLEVKKALGHKFSAMEICNPQHKSDKLGFLKKGSDHKDTSTCGGFHSIGSDLTRTQAGSDIQQNSSIRSESTKGKKLEKGNTPIRRLESVPTRESNVPGNEHDRPNGRSHRDAGENTICSRSTQDKRARKASMVKEPILQHMKRQKSQDHEH</sequence>
<proteinExistence type="predicted"/>
<feature type="compositionally biased region" description="Basic and acidic residues" evidence="1">
    <location>
        <begin position="150"/>
        <end position="159"/>
    </location>
</feature>
<keyword evidence="3" id="KW-1185">Reference proteome</keyword>
<dbReference type="OrthoDB" id="1928087at2759"/>
<reference evidence="2 3" key="1">
    <citation type="submission" date="2020-06" db="EMBL/GenBank/DDBJ databases">
        <title>Transcriptomic and genomic resources for Thalictrum thalictroides and T. hernandezii: Facilitating candidate gene discovery in an emerging model plant lineage.</title>
        <authorList>
            <person name="Arias T."/>
            <person name="Riano-Pachon D.M."/>
            <person name="Di Stilio V.S."/>
        </authorList>
    </citation>
    <scope>NUCLEOTIDE SEQUENCE [LARGE SCALE GENOMIC DNA]</scope>
    <source>
        <strain evidence="3">cv. WT478/WT964</strain>
        <tissue evidence="2">Leaves</tissue>
    </source>
</reference>
<feature type="region of interest" description="Disordered" evidence="1">
    <location>
        <begin position="126"/>
        <end position="232"/>
    </location>
</feature>
<accession>A0A7J6WQ92</accession>
<dbReference type="AlphaFoldDB" id="A0A7J6WQ92"/>
<dbReference type="InterPro" id="IPR051294">
    <property type="entry name" value="HORMA_MeioticProgression"/>
</dbReference>
<organism evidence="2 3">
    <name type="scientific">Thalictrum thalictroides</name>
    <name type="common">Rue-anemone</name>
    <name type="synonym">Anemone thalictroides</name>
    <dbReference type="NCBI Taxonomy" id="46969"/>
    <lineage>
        <taxon>Eukaryota</taxon>
        <taxon>Viridiplantae</taxon>
        <taxon>Streptophyta</taxon>
        <taxon>Embryophyta</taxon>
        <taxon>Tracheophyta</taxon>
        <taxon>Spermatophyta</taxon>
        <taxon>Magnoliopsida</taxon>
        <taxon>Ranunculales</taxon>
        <taxon>Ranunculaceae</taxon>
        <taxon>Thalictroideae</taxon>
        <taxon>Thalictrum</taxon>
    </lineage>
</organism>
<comment type="caution">
    <text evidence="2">The sequence shown here is derived from an EMBL/GenBank/DDBJ whole genome shotgun (WGS) entry which is preliminary data.</text>
</comment>
<dbReference type="Proteomes" id="UP000554482">
    <property type="component" value="Unassembled WGS sequence"/>
</dbReference>
<dbReference type="PANTHER" id="PTHR48225:SF7">
    <property type="entry name" value="MEIOSIS-SPECIFIC PROTEIN HOP1"/>
    <property type="match status" value="1"/>
</dbReference>
<feature type="compositionally biased region" description="Basic and acidic residues" evidence="1">
    <location>
        <begin position="180"/>
        <end position="194"/>
    </location>
</feature>
<dbReference type="EMBL" id="JABWDY010012394">
    <property type="protein sequence ID" value="KAF5199127.1"/>
    <property type="molecule type" value="Genomic_DNA"/>
</dbReference>
<feature type="compositionally biased region" description="Polar residues" evidence="1">
    <location>
        <begin position="130"/>
        <end position="149"/>
    </location>
</feature>
<evidence type="ECO:0000313" key="3">
    <source>
        <dbReference type="Proteomes" id="UP000554482"/>
    </source>
</evidence>
<gene>
    <name evidence="2" type="ORF">FRX31_011286</name>
</gene>
<evidence type="ECO:0000313" key="2">
    <source>
        <dbReference type="EMBL" id="KAF5199127.1"/>
    </source>
</evidence>
<evidence type="ECO:0000256" key="1">
    <source>
        <dbReference type="SAM" id="MobiDB-lite"/>
    </source>
</evidence>
<name>A0A7J6WQ92_THATH</name>